<keyword evidence="1" id="KW-1133">Transmembrane helix</keyword>
<feature type="transmembrane region" description="Helical" evidence="1">
    <location>
        <begin position="12"/>
        <end position="34"/>
    </location>
</feature>
<proteinExistence type="predicted"/>
<evidence type="ECO:0000256" key="1">
    <source>
        <dbReference type="SAM" id="Phobius"/>
    </source>
</evidence>
<organism evidence="2 3">
    <name type="scientific">Phototrophicus methaneseepsis</name>
    <dbReference type="NCBI Taxonomy" id="2710758"/>
    <lineage>
        <taxon>Bacteria</taxon>
        <taxon>Bacillati</taxon>
        <taxon>Chloroflexota</taxon>
        <taxon>Candidatus Thermofontia</taxon>
        <taxon>Phototrophicales</taxon>
        <taxon>Phototrophicaceae</taxon>
        <taxon>Phototrophicus</taxon>
    </lineage>
</organism>
<keyword evidence="3" id="KW-1185">Reference proteome</keyword>
<dbReference type="RefSeq" id="WP_195170358.1">
    <property type="nucleotide sequence ID" value="NZ_CP062983.1"/>
</dbReference>
<evidence type="ECO:0000313" key="2">
    <source>
        <dbReference type="EMBL" id="QPC82289.1"/>
    </source>
</evidence>
<name>A0A7S8IEC3_9CHLR</name>
<dbReference type="KEGG" id="pmet:G4Y79_21810"/>
<accession>A0A7S8IEC3</accession>
<gene>
    <name evidence="2" type="ORF">G4Y79_21810</name>
</gene>
<dbReference type="EMBL" id="CP062983">
    <property type="protein sequence ID" value="QPC82289.1"/>
    <property type="molecule type" value="Genomic_DNA"/>
</dbReference>
<reference evidence="2 3" key="1">
    <citation type="submission" date="2020-02" db="EMBL/GenBank/DDBJ databases">
        <authorList>
            <person name="Zheng R.K."/>
            <person name="Sun C.M."/>
        </authorList>
    </citation>
    <scope>NUCLEOTIDE SEQUENCE [LARGE SCALE GENOMIC DNA]</scope>
    <source>
        <strain evidence="3">rifampicinis</strain>
    </source>
</reference>
<dbReference type="Proteomes" id="UP000594468">
    <property type="component" value="Chromosome"/>
</dbReference>
<evidence type="ECO:0000313" key="3">
    <source>
        <dbReference type="Proteomes" id="UP000594468"/>
    </source>
</evidence>
<keyword evidence="1" id="KW-0812">Transmembrane</keyword>
<sequence>MSQYRDRTNQRRMTAILGIVLVVAMGASLILPLIQSQVTQSQNTVQPTEMPTATVPAPIDVSSIQFDQSYIHPSGVFTATIPSDWVPGQGVTNSTEAVVTLRNSAALSLAELRVIQPPDGAADLDAVSAYLDDAWLNSSWREYTSWDEATRTTRDDELVMDFNVASGGQQYIARQLASTDGERIYVARAVFPSNAPEQVRYLVENLKADLHFNEEFANTPISWSSYYDSTTGHIIRYPQTWVLTDAAPGAPASIESESGAILRVESSEAAVTSEDEATSYVEQAYPGAEVASVAPVERDGVSGYAVAYSVPTLDGPAESGYVVLLSEDSGTLHVANLTIDSPDVDLNAEEAATEYPELTEVMGTFTLLPAGIGEAGSASEAEVATE</sequence>
<protein>
    <submittedName>
        <fullName evidence="2">Uncharacterized protein</fullName>
    </submittedName>
</protein>
<keyword evidence="1" id="KW-0472">Membrane</keyword>
<dbReference type="AlphaFoldDB" id="A0A7S8IEC3"/>